<keyword evidence="9 13" id="KW-0694">RNA-binding</keyword>
<dbReference type="EMBL" id="HBJA01146058">
    <property type="protein sequence ID" value="CAE0838895.1"/>
    <property type="molecule type" value="Transcribed_RNA"/>
</dbReference>
<comment type="cofactor">
    <cofactor evidence="2">
        <name>Mg(2+)</name>
        <dbReference type="ChEBI" id="CHEBI:18420"/>
    </cofactor>
</comment>
<dbReference type="InterPro" id="IPR036390">
    <property type="entry name" value="WH_DNA-bd_sf"/>
</dbReference>
<feature type="domain" description="HTH La-type RNA-binding" evidence="16">
    <location>
        <begin position="59"/>
        <end position="154"/>
    </location>
</feature>
<evidence type="ECO:0000313" key="17">
    <source>
        <dbReference type="EMBL" id="CAE0838895.1"/>
    </source>
</evidence>
<evidence type="ECO:0000256" key="3">
    <source>
        <dbReference type="ARBA" id="ARBA00004322"/>
    </source>
</evidence>
<feature type="compositionally biased region" description="Polar residues" evidence="14">
    <location>
        <begin position="548"/>
        <end position="560"/>
    </location>
</feature>
<keyword evidence="5" id="KW-0479">Metal-binding</keyword>
<accession>A0A7S4GJQ2</accession>
<evidence type="ECO:0000256" key="5">
    <source>
        <dbReference type="ARBA" id="ARBA00022723"/>
    </source>
</evidence>
<dbReference type="InterPro" id="IPR036236">
    <property type="entry name" value="Znf_C2H2_sf"/>
</dbReference>
<protein>
    <recommendedName>
        <fullName evidence="18">C2H2-type domain-containing protein</fullName>
    </recommendedName>
</protein>
<comment type="cofactor">
    <cofactor evidence="1">
        <name>Mn(2+)</name>
        <dbReference type="ChEBI" id="CHEBI:29035"/>
    </cofactor>
</comment>
<feature type="region of interest" description="Disordered" evidence="14">
    <location>
        <begin position="517"/>
        <end position="562"/>
    </location>
</feature>
<feature type="region of interest" description="Disordered" evidence="14">
    <location>
        <begin position="1"/>
        <end position="61"/>
    </location>
</feature>
<dbReference type="GO" id="GO:0003723">
    <property type="term" value="F:RNA binding"/>
    <property type="evidence" value="ECO:0007669"/>
    <property type="project" value="UniProtKB-UniRule"/>
</dbReference>
<dbReference type="CDD" id="cd09080">
    <property type="entry name" value="TDP2"/>
    <property type="match status" value="1"/>
</dbReference>
<evidence type="ECO:0000259" key="16">
    <source>
        <dbReference type="PROSITE" id="PS50961"/>
    </source>
</evidence>
<dbReference type="Gene3D" id="3.60.10.10">
    <property type="entry name" value="Endonuclease/exonuclease/phosphatase"/>
    <property type="match status" value="1"/>
</dbReference>
<dbReference type="InterPro" id="IPR006630">
    <property type="entry name" value="La_HTH"/>
</dbReference>
<feature type="domain" description="C2H2-type" evidence="15">
    <location>
        <begin position="187"/>
        <end position="211"/>
    </location>
</feature>
<keyword evidence="12" id="KW-0862">Zinc</keyword>
<dbReference type="InterPro" id="IPR051547">
    <property type="entry name" value="TDP2-like"/>
</dbReference>
<dbReference type="PROSITE" id="PS50157">
    <property type="entry name" value="ZINC_FINGER_C2H2_2"/>
    <property type="match status" value="1"/>
</dbReference>
<feature type="compositionally biased region" description="Polar residues" evidence="14">
    <location>
        <begin position="24"/>
        <end position="39"/>
    </location>
</feature>
<dbReference type="SMART" id="SM00715">
    <property type="entry name" value="LA"/>
    <property type="match status" value="1"/>
</dbReference>
<dbReference type="InterPro" id="IPR036691">
    <property type="entry name" value="Endo/exonu/phosph_ase_sf"/>
</dbReference>
<feature type="region of interest" description="Disordered" evidence="14">
    <location>
        <begin position="623"/>
        <end position="651"/>
    </location>
</feature>
<dbReference type="InterPro" id="IPR005135">
    <property type="entry name" value="Endo/exonuclease/phosphatase"/>
</dbReference>
<dbReference type="SUPFAM" id="SSF46785">
    <property type="entry name" value="Winged helix' DNA-binding domain"/>
    <property type="match status" value="1"/>
</dbReference>
<dbReference type="InterPro" id="IPR036388">
    <property type="entry name" value="WH-like_DNA-bd_sf"/>
</dbReference>
<dbReference type="GO" id="GO:0003697">
    <property type="term" value="F:single-stranded DNA binding"/>
    <property type="evidence" value="ECO:0007669"/>
    <property type="project" value="TreeGrafter"/>
</dbReference>
<dbReference type="PANTHER" id="PTHR15822:SF4">
    <property type="entry name" value="TYROSYL-DNA PHOSPHODIESTERASE 2"/>
    <property type="match status" value="1"/>
</dbReference>
<keyword evidence="7" id="KW-0378">Hydrolase</keyword>
<evidence type="ECO:0000256" key="1">
    <source>
        <dbReference type="ARBA" id="ARBA00001936"/>
    </source>
</evidence>
<feature type="compositionally biased region" description="Pro residues" evidence="14">
    <location>
        <begin position="521"/>
        <end position="541"/>
    </location>
</feature>
<gene>
    <name evidence="17" type="ORF">EGYM00163_LOCUS50267</name>
</gene>
<dbReference type="SUPFAM" id="SSF56219">
    <property type="entry name" value="DNase I-like"/>
    <property type="match status" value="1"/>
</dbReference>
<evidence type="ECO:0000256" key="6">
    <source>
        <dbReference type="ARBA" id="ARBA00022763"/>
    </source>
</evidence>
<reference evidence="17" key="1">
    <citation type="submission" date="2021-01" db="EMBL/GenBank/DDBJ databases">
        <authorList>
            <person name="Corre E."/>
            <person name="Pelletier E."/>
            <person name="Niang G."/>
            <person name="Scheremetjew M."/>
            <person name="Finn R."/>
            <person name="Kale V."/>
            <person name="Holt S."/>
            <person name="Cochrane G."/>
            <person name="Meng A."/>
            <person name="Brown T."/>
            <person name="Cohen L."/>
        </authorList>
    </citation>
    <scope>NUCLEOTIDE SEQUENCE</scope>
    <source>
        <strain evidence="17">CCMP1594</strain>
    </source>
</reference>
<dbReference type="GO" id="GO:0004518">
    <property type="term" value="F:nuclease activity"/>
    <property type="evidence" value="ECO:0007669"/>
    <property type="project" value="UniProtKB-KW"/>
</dbReference>
<evidence type="ECO:0008006" key="18">
    <source>
        <dbReference type="Google" id="ProtNLM"/>
    </source>
</evidence>
<evidence type="ECO:0000256" key="2">
    <source>
        <dbReference type="ARBA" id="ARBA00001946"/>
    </source>
</evidence>
<dbReference type="GO" id="GO:0006302">
    <property type="term" value="P:double-strand break repair"/>
    <property type="evidence" value="ECO:0007669"/>
    <property type="project" value="TreeGrafter"/>
</dbReference>
<evidence type="ECO:0000256" key="7">
    <source>
        <dbReference type="ARBA" id="ARBA00022801"/>
    </source>
</evidence>
<dbReference type="GO" id="GO:0008270">
    <property type="term" value="F:zinc ion binding"/>
    <property type="evidence" value="ECO:0007669"/>
    <property type="project" value="UniProtKB-KW"/>
</dbReference>
<keyword evidence="11" id="KW-0539">Nucleus</keyword>
<evidence type="ECO:0000256" key="8">
    <source>
        <dbReference type="ARBA" id="ARBA00022842"/>
    </source>
</evidence>
<comment type="subcellular location">
    <subcellularLocation>
        <location evidence="3">Nucleus</location>
        <location evidence="3">PML body</location>
    </subcellularLocation>
</comment>
<dbReference type="GO" id="GO:0070260">
    <property type="term" value="F:5'-tyrosyl-DNA phosphodiesterase activity"/>
    <property type="evidence" value="ECO:0007669"/>
    <property type="project" value="TreeGrafter"/>
</dbReference>
<feature type="compositionally biased region" description="Low complexity" evidence="14">
    <location>
        <begin position="623"/>
        <end position="633"/>
    </location>
</feature>
<evidence type="ECO:0000256" key="9">
    <source>
        <dbReference type="ARBA" id="ARBA00022884"/>
    </source>
</evidence>
<dbReference type="PROSITE" id="PS00028">
    <property type="entry name" value="ZINC_FINGER_C2H2_1"/>
    <property type="match status" value="1"/>
</dbReference>
<dbReference type="InterPro" id="IPR013087">
    <property type="entry name" value="Znf_C2H2_type"/>
</dbReference>
<evidence type="ECO:0000256" key="13">
    <source>
        <dbReference type="PROSITE-ProRule" id="PRU00332"/>
    </source>
</evidence>
<name>A0A7S4GJQ2_9EUGL</name>
<sequence>MSSEAATPPESPPRRILPIVDPKTGNQVKPSQPESNGSKVGTAAVETPTSPPPPSQTLNGRRENVEQEIARAVEYIFGDNNLPYDFFYLSQADQSQGVPMSYILNNPMIKRLTNDPQLVQQALRQSWLVEVHPLETDPTGLKVARHVPLMPQLALVAQRTMERGIRKRLSRRSKTKGDESEKTVDDLMCQVCGTSFETTAGLRHHCQSRAHQEMVTCDLHVLQWNDGCWQPVLAEMVTTPSLHNGARVSVVTFNVLFDFYYQEEIFSAQRYSAVMDSLRDTNADVIGLQEVTPQFVEMLMTQPWVQRSYFVSEVSSVVVQPFGQVILSRIPLTSVQLYHMNKVKTALFGHMMIGGVDHAFCVCHLVSNFSAAADIHSLRQAHLDTIFWELSQRASCSFVIGDFNFGDEEGNYTLEPYADVWTQLRGNDAGYTYDVERNSLAKVTMKEDSLSRRYDRILVHSTTLRPLHIELFGTAMCSVRVPNGGGRNHTRSHNIHLSDHYGVLCVCMLDLGPPEEAHPSAPFPAPPVHPHSQLPPYPEPPAQAHAYNHSNRNNGYSTPNGYDAHAHAPYAAHNGYGPAPFPNYVPEMHPAPGYSPPYAEHPPLYPDPYQPYSQYPGYPQYQYPHYPQYQQFPPQDPYPEHDHYAGYHQHH</sequence>
<keyword evidence="8" id="KW-0460">Magnesium</keyword>
<dbReference type="GO" id="GO:0005737">
    <property type="term" value="C:cytoplasm"/>
    <property type="evidence" value="ECO:0007669"/>
    <property type="project" value="TreeGrafter"/>
</dbReference>
<evidence type="ECO:0000256" key="11">
    <source>
        <dbReference type="ARBA" id="ARBA00023242"/>
    </source>
</evidence>
<evidence type="ECO:0000256" key="12">
    <source>
        <dbReference type="PROSITE-ProRule" id="PRU00042"/>
    </source>
</evidence>
<evidence type="ECO:0000256" key="4">
    <source>
        <dbReference type="ARBA" id="ARBA00022722"/>
    </source>
</evidence>
<dbReference type="AlphaFoldDB" id="A0A7S4GJQ2"/>
<keyword evidence="10" id="KW-0234">DNA repair</keyword>
<dbReference type="Pfam" id="PF05383">
    <property type="entry name" value="La"/>
    <property type="match status" value="1"/>
</dbReference>
<dbReference type="SUPFAM" id="SSF57667">
    <property type="entry name" value="beta-beta-alpha zinc fingers"/>
    <property type="match status" value="1"/>
</dbReference>
<organism evidence="17">
    <name type="scientific">Eutreptiella gymnastica</name>
    <dbReference type="NCBI Taxonomy" id="73025"/>
    <lineage>
        <taxon>Eukaryota</taxon>
        <taxon>Discoba</taxon>
        <taxon>Euglenozoa</taxon>
        <taxon>Euglenida</taxon>
        <taxon>Spirocuta</taxon>
        <taxon>Euglenophyceae</taxon>
        <taxon>Eutreptiales</taxon>
        <taxon>Eutreptiaceae</taxon>
        <taxon>Eutreptiella</taxon>
    </lineage>
</organism>
<dbReference type="PANTHER" id="PTHR15822">
    <property type="entry name" value="TRAF AND TNF RECEPTOR-ASSOCIATED PROTEIN"/>
    <property type="match status" value="1"/>
</dbReference>
<dbReference type="PROSITE" id="PS50961">
    <property type="entry name" value="HTH_LA"/>
    <property type="match status" value="1"/>
</dbReference>
<dbReference type="Pfam" id="PF03372">
    <property type="entry name" value="Exo_endo_phos"/>
    <property type="match status" value="1"/>
</dbReference>
<dbReference type="Gene3D" id="1.10.10.10">
    <property type="entry name" value="Winged helix-like DNA-binding domain superfamily/Winged helix DNA-binding domain"/>
    <property type="match status" value="1"/>
</dbReference>
<proteinExistence type="predicted"/>
<keyword evidence="4" id="KW-0540">Nuclease</keyword>
<keyword evidence="6" id="KW-0227">DNA damage</keyword>
<evidence type="ECO:0000259" key="15">
    <source>
        <dbReference type="PROSITE" id="PS50157"/>
    </source>
</evidence>
<evidence type="ECO:0000256" key="10">
    <source>
        <dbReference type="ARBA" id="ARBA00023204"/>
    </source>
</evidence>
<keyword evidence="12" id="KW-0863">Zinc-finger</keyword>
<evidence type="ECO:0000256" key="14">
    <source>
        <dbReference type="SAM" id="MobiDB-lite"/>
    </source>
</evidence>